<dbReference type="Pfam" id="PF06320">
    <property type="entry name" value="GCN5L1"/>
    <property type="match status" value="1"/>
</dbReference>
<sequence length="503" mass="51632">MFSSAIAQHERRKRGLQATQEAEAGAAVALCPHLSDSLVQLANVDVARIYDLQLQIEAESRGVRAEAEALRRNLGAVGAEVRRLSEGLKELGDFEGYVSAVEARLERVVSALLREPPSGAAGGAEAPRPDQKPGTEPPVQPLEGPSQGLNTDSWSGAMGSPLEPAALERIAEAIRVHARRHAQLQRCGARLLYDMCAVLCAVRPAFLLDYGGGLGPGAVEALAAEAATAAGLPVALMWLDGCALLGRVDALSHHLAALAVLSPGAPVEVEGGLRGPPRCCLVAFREEAPAGAAVLTREEAQAVWAALAPLHRALQGCGSQPAPGAAAGAGARGLSVLRLDDMPGLPLQPTLQASYPVVYDIRSTEHAAAASRCLSTRGLALQRCVAPPGPALAAAVAGLAGLAEAAEGGGGGGGRRKWGGGAGGGRVQGPERDLETLCAFSLPLQLGREEGAEGEVEGVGVEGGLRAAVAAWHQRTAGRLDAAGWWQGCRLEVEERIGAGVVL</sequence>
<feature type="region of interest" description="Disordered" evidence="3">
    <location>
        <begin position="407"/>
        <end position="430"/>
    </location>
</feature>
<dbReference type="GO" id="GO:0031083">
    <property type="term" value="C:BLOC-1 complex"/>
    <property type="evidence" value="ECO:0007669"/>
    <property type="project" value="InterPro"/>
</dbReference>
<comment type="caution">
    <text evidence="4">The sequence shown here is derived from an EMBL/GenBank/DDBJ whole genome shotgun (WGS) entry which is preliminary data.</text>
</comment>
<name>A0A835Y710_9CHLO</name>
<evidence type="ECO:0000256" key="1">
    <source>
        <dbReference type="ARBA" id="ARBA00007133"/>
    </source>
</evidence>
<comment type="similarity">
    <text evidence="1">Belongs to the BLOC1S1 family.</text>
</comment>
<accession>A0A835Y710</accession>
<dbReference type="PANTHER" id="PTHR13073:SF0">
    <property type="entry name" value="BIOGENESIS OF LYSOSOME-RELATED ORGANELLES COMPLEX 1 SUBUNIT 1"/>
    <property type="match status" value="1"/>
</dbReference>
<feature type="region of interest" description="Disordered" evidence="3">
    <location>
        <begin position="116"/>
        <end position="158"/>
    </location>
</feature>
<proteinExistence type="inferred from homology"/>
<feature type="compositionally biased region" description="Low complexity" evidence="3">
    <location>
        <begin position="116"/>
        <end position="126"/>
    </location>
</feature>
<dbReference type="GO" id="GO:0016197">
    <property type="term" value="P:endosomal transport"/>
    <property type="evidence" value="ECO:0007669"/>
    <property type="project" value="TreeGrafter"/>
</dbReference>
<protein>
    <recommendedName>
        <fullName evidence="2">Biogenesis of lysosome-related organelles complex 1 subunit 1</fullName>
    </recommendedName>
</protein>
<dbReference type="OrthoDB" id="20018at2759"/>
<evidence type="ECO:0000313" key="4">
    <source>
        <dbReference type="EMBL" id="KAG2493610.1"/>
    </source>
</evidence>
<organism evidence="4 5">
    <name type="scientific">Edaphochlamys debaryana</name>
    <dbReference type="NCBI Taxonomy" id="47281"/>
    <lineage>
        <taxon>Eukaryota</taxon>
        <taxon>Viridiplantae</taxon>
        <taxon>Chlorophyta</taxon>
        <taxon>core chlorophytes</taxon>
        <taxon>Chlorophyceae</taxon>
        <taxon>CS clade</taxon>
        <taxon>Chlamydomonadales</taxon>
        <taxon>Chlamydomonadales incertae sedis</taxon>
        <taxon>Edaphochlamys</taxon>
    </lineage>
</organism>
<feature type="compositionally biased region" description="Gly residues" evidence="3">
    <location>
        <begin position="407"/>
        <end position="427"/>
    </location>
</feature>
<evidence type="ECO:0000256" key="3">
    <source>
        <dbReference type="SAM" id="MobiDB-lite"/>
    </source>
</evidence>
<gene>
    <name evidence="4" type="ORF">HYH03_008127</name>
</gene>
<evidence type="ECO:0000313" key="5">
    <source>
        <dbReference type="Proteomes" id="UP000612055"/>
    </source>
</evidence>
<dbReference type="EMBL" id="JAEHOE010000036">
    <property type="protein sequence ID" value="KAG2493610.1"/>
    <property type="molecule type" value="Genomic_DNA"/>
</dbReference>
<dbReference type="PANTHER" id="PTHR13073">
    <property type="entry name" value="BLOC-1 COMPLEX SUBUNIT 1"/>
    <property type="match status" value="1"/>
</dbReference>
<keyword evidence="5" id="KW-1185">Reference proteome</keyword>
<dbReference type="AlphaFoldDB" id="A0A835Y710"/>
<reference evidence="4" key="1">
    <citation type="journal article" date="2020" name="bioRxiv">
        <title>Comparative genomics of Chlamydomonas.</title>
        <authorList>
            <person name="Craig R.J."/>
            <person name="Hasan A.R."/>
            <person name="Ness R.W."/>
            <person name="Keightley P.D."/>
        </authorList>
    </citation>
    <scope>NUCLEOTIDE SEQUENCE</scope>
    <source>
        <strain evidence="4">CCAP 11/70</strain>
    </source>
</reference>
<dbReference type="Proteomes" id="UP000612055">
    <property type="component" value="Unassembled WGS sequence"/>
</dbReference>
<evidence type="ECO:0000256" key="2">
    <source>
        <dbReference type="ARBA" id="ARBA00019577"/>
    </source>
</evidence>
<dbReference type="InterPro" id="IPR009395">
    <property type="entry name" value="BLOC1S1"/>
</dbReference>